<sequence>MASSDIVTPALQTYSIMAATLAATLAAGTNLATTVVFLPVLRPSSQANLATQWQTLFDSGITPVVTLAMTSATGFAILAYRATSTIDAATGAVSHAKRNLYIGAAVMAFSLGPFTQIMLGATNAELSRRAKLGGKEGFKGTHELVERWGRLNLARGCLVLVGAGLGLWASVDRLHSTLLIWRF</sequence>
<comment type="subcellular location">
    <subcellularLocation>
        <location evidence="1">Membrane</location>
        <topology evidence="1">Multi-pass membrane protein</topology>
    </subcellularLocation>
</comment>
<evidence type="ECO:0000313" key="7">
    <source>
        <dbReference type="EMBL" id="KAF2703833.1"/>
    </source>
</evidence>
<feature type="transmembrane region" description="Helical" evidence="6">
    <location>
        <begin position="16"/>
        <end position="41"/>
    </location>
</feature>
<dbReference type="EMBL" id="MU005785">
    <property type="protein sequence ID" value="KAF2703833.1"/>
    <property type="molecule type" value="Genomic_DNA"/>
</dbReference>
<protein>
    <recommendedName>
        <fullName evidence="9">DUF1772-domain-containing protein</fullName>
    </recommendedName>
</protein>
<keyword evidence="8" id="KW-1185">Reference proteome</keyword>
<organism evidence="7 8">
    <name type="scientific">Pleomassaria siparia CBS 279.74</name>
    <dbReference type="NCBI Taxonomy" id="1314801"/>
    <lineage>
        <taxon>Eukaryota</taxon>
        <taxon>Fungi</taxon>
        <taxon>Dikarya</taxon>
        <taxon>Ascomycota</taxon>
        <taxon>Pezizomycotina</taxon>
        <taxon>Dothideomycetes</taxon>
        <taxon>Pleosporomycetidae</taxon>
        <taxon>Pleosporales</taxon>
        <taxon>Pleomassariaceae</taxon>
        <taxon>Pleomassaria</taxon>
    </lineage>
</organism>
<feature type="transmembrane region" description="Helical" evidence="6">
    <location>
        <begin position="100"/>
        <end position="121"/>
    </location>
</feature>
<keyword evidence="4 6" id="KW-0472">Membrane</keyword>
<dbReference type="AlphaFoldDB" id="A0A6G1JU36"/>
<dbReference type="PANTHER" id="PTHR35042">
    <property type="entry name" value="ANTHRONE OXYGENASE ENCC"/>
    <property type="match status" value="1"/>
</dbReference>
<comment type="similarity">
    <text evidence="5">Belongs to the anthrone oxygenase family.</text>
</comment>
<evidence type="ECO:0000256" key="5">
    <source>
        <dbReference type="ARBA" id="ARBA00034313"/>
    </source>
</evidence>
<dbReference type="Pfam" id="PF08592">
    <property type="entry name" value="Anthrone_oxy"/>
    <property type="match status" value="1"/>
</dbReference>
<evidence type="ECO:0000256" key="3">
    <source>
        <dbReference type="ARBA" id="ARBA00022989"/>
    </source>
</evidence>
<gene>
    <name evidence="7" type="ORF">K504DRAFT_538639</name>
</gene>
<evidence type="ECO:0000256" key="2">
    <source>
        <dbReference type="ARBA" id="ARBA00022692"/>
    </source>
</evidence>
<dbReference type="InterPro" id="IPR013901">
    <property type="entry name" value="Anthrone_oxy"/>
</dbReference>
<evidence type="ECO:0000313" key="8">
    <source>
        <dbReference type="Proteomes" id="UP000799428"/>
    </source>
</evidence>
<evidence type="ECO:0000256" key="1">
    <source>
        <dbReference type="ARBA" id="ARBA00004141"/>
    </source>
</evidence>
<dbReference type="Proteomes" id="UP000799428">
    <property type="component" value="Unassembled WGS sequence"/>
</dbReference>
<name>A0A6G1JU36_9PLEO</name>
<dbReference type="PANTHER" id="PTHR35042:SF1">
    <property type="entry name" value="DUF1772-DOMAIN-CONTAINING PROTEIN"/>
    <property type="match status" value="1"/>
</dbReference>
<evidence type="ECO:0000256" key="6">
    <source>
        <dbReference type="SAM" id="Phobius"/>
    </source>
</evidence>
<dbReference type="GO" id="GO:0016020">
    <property type="term" value="C:membrane"/>
    <property type="evidence" value="ECO:0007669"/>
    <property type="project" value="UniProtKB-SubCell"/>
</dbReference>
<reference evidence="7" key="1">
    <citation type="journal article" date="2020" name="Stud. Mycol.">
        <title>101 Dothideomycetes genomes: a test case for predicting lifestyles and emergence of pathogens.</title>
        <authorList>
            <person name="Haridas S."/>
            <person name="Albert R."/>
            <person name="Binder M."/>
            <person name="Bloem J."/>
            <person name="Labutti K."/>
            <person name="Salamov A."/>
            <person name="Andreopoulos B."/>
            <person name="Baker S."/>
            <person name="Barry K."/>
            <person name="Bills G."/>
            <person name="Bluhm B."/>
            <person name="Cannon C."/>
            <person name="Castanera R."/>
            <person name="Culley D."/>
            <person name="Daum C."/>
            <person name="Ezra D."/>
            <person name="Gonzalez J."/>
            <person name="Henrissat B."/>
            <person name="Kuo A."/>
            <person name="Liang C."/>
            <person name="Lipzen A."/>
            <person name="Lutzoni F."/>
            <person name="Magnuson J."/>
            <person name="Mondo S."/>
            <person name="Nolan M."/>
            <person name="Ohm R."/>
            <person name="Pangilinan J."/>
            <person name="Park H.-J."/>
            <person name="Ramirez L."/>
            <person name="Alfaro M."/>
            <person name="Sun H."/>
            <person name="Tritt A."/>
            <person name="Yoshinaga Y."/>
            <person name="Zwiers L.-H."/>
            <person name="Turgeon B."/>
            <person name="Goodwin S."/>
            <person name="Spatafora J."/>
            <person name="Crous P."/>
            <person name="Grigoriev I."/>
        </authorList>
    </citation>
    <scope>NUCLEOTIDE SEQUENCE</scope>
    <source>
        <strain evidence="7">CBS 279.74</strain>
    </source>
</reference>
<keyword evidence="3 6" id="KW-1133">Transmembrane helix</keyword>
<accession>A0A6G1JU36</accession>
<evidence type="ECO:0000256" key="4">
    <source>
        <dbReference type="ARBA" id="ARBA00023136"/>
    </source>
</evidence>
<evidence type="ECO:0008006" key="9">
    <source>
        <dbReference type="Google" id="ProtNLM"/>
    </source>
</evidence>
<feature type="transmembrane region" description="Helical" evidence="6">
    <location>
        <begin position="61"/>
        <end position="80"/>
    </location>
</feature>
<proteinExistence type="inferred from homology"/>
<dbReference type="OrthoDB" id="3750842at2759"/>
<keyword evidence="2 6" id="KW-0812">Transmembrane</keyword>